<organism evidence="1 2">
    <name type="scientific">Roseomonas mucosa</name>
    <dbReference type="NCBI Taxonomy" id="207340"/>
    <lineage>
        <taxon>Bacteria</taxon>
        <taxon>Pseudomonadati</taxon>
        <taxon>Pseudomonadota</taxon>
        <taxon>Alphaproteobacteria</taxon>
        <taxon>Acetobacterales</taxon>
        <taxon>Roseomonadaceae</taxon>
        <taxon>Roseomonas</taxon>
    </lineage>
</organism>
<comment type="caution">
    <text evidence="1">The sequence shown here is derived from an EMBL/GenBank/DDBJ whole genome shotgun (WGS) entry which is preliminary data.</text>
</comment>
<protein>
    <submittedName>
        <fullName evidence="1">Uncharacterized protein</fullName>
    </submittedName>
</protein>
<accession>A0A1S8CZE4</accession>
<name>A0A1S8CZE4_9PROT</name>
<dbReference type="AlphaFoldDB" id="A0A1S8CZE4"/>
<dbReference type="STRING" id="207340.APZ41_020530"/>
<evidence type="ECO:0000313" key="2">
    <source>
        <dbReference type="Proteomes" id="UP000054844"/>
    </source>
</evidence>
<proteinExistence type="predicted"/>
<gene>
    <name evidence="1" type="ORF">APZ41_020530</name>
</gene>
<reference evidence="1" key="1">
    <citation type="submission" date="2016-12" db="EMBL/GenBank/DDBJ databases">
        <title>Draft genome sequence of Roseomonas mucosa strain AU37, isolated from a peripheral intravenous catheter.</title>
        <authorList>
            <person name="Choudhury M.A."/>
            <person name="Sidjabat H.E."/>
            <person name="Wailan A.M."/>
            <person name="Zhang L."/>
            <person name="Marsh N.M."/>
            <person name="Rickard C.M."/>
            <person name="Davies M."/>
            <person name="Mcmillan D.J."/>
        </authorList>
    </citation>
    <scope>NUCLEOTIDE SEQUENCE [LARGE SCALE GENOMIC DNA]</scope>
    <source>
        <strain evidence="1">AU37</strain>
    </source>
</reference>
<sequence length="59" mass="6390">MGRPWRPQRLGMPGRVCGGELAEPLVCPGRWIKASSGGAGKYRGGCGFQSLRMVWNAKD</sequence>
<keyword evidence="2" id="KW-1185">Reference proteome</keyword>
<dbReference type="EMBL" id="LLWF02000138">
    <property type="protein sequence ID" value="ONH81301.1"/>
    <property type="molecule type" value="Genomic_DNA"/>
</dbReference>
<evidence type="ECO:0000313" key="1">
    <source>
        <dbReference type="EMBL" id="ONH81301.1"/>
    </source>
</evidence>
<dbReference type="Proteomes" id="UP000054844">
    <property type="component" value="Unassembled WGS sequence"/>
</dbReference>